<dbReference type="Proteomes" id="UP000242913">
    <property type="component" value="Unassembled WGS sequence"/>
</dbReference>
<gene>
    <name evidence="1" type="ORF">X798_01006</name>
</gene>
<proteinExistence type="predicted"/>
<name>A0A238C3V0_9BILA</name>
<dbReference type="AlphaFoldDB" id="A0A238C3V0"/>
<evidence type="ECO:0000313" key="1">
    <source>
        <dbReference type="EMBL" id="OZC11825.1"/>
    </source>
</evidence>
<reference evidence="1 2" key="1">
    <citation type="submission" date="2015-12" db="EMBL/GenBank/DDBJ databases">
        <title>Draft genome of the nematode, Onchocerca flexuosa.</title>
        <authorList>
            <person name="Mitreva M."/>
        </authorList>
    </citation>
    <scope>NUCLEOTIDE SEQUENCE [LARGE SCALE GENOMIC DNA]</scope>
    <source>
        <strain evidence="1">Red Deer</strain>
    </source>
</reference>
<dbReference type="EMBL" id="KZ269979">
    <property type="protein sequence ID" value="OZC11825.1"/>
    <property type="molecule type" value="Genomic_DNA"/>
</dbReference>
<keyword evidence="2" id="KW-1185">Reference proteome</keyword>
<organism evidence="1 2">
    <name type="scientific">Onchocerca flexuosa</name>
    <dbReference type="NCBI Taxonomy" id="387005"/>
    <lineage>
        <taxon>Eukaryota</taxon>
        <taxon>Metazoa</taxon>
        <taxon>Ecdysozoa</taxon>
        <taxon>Nematoda</taxon>
        <taxon>Chromadorea</taxon>
        <taxon>Rhabditida</taxon>
        <taxon>Spirurina</taxon>
        <taxon>Spiruromorpha</taxon>
        <taxon>Filarioidea</taxon>
        <taxon>Onchocercidae</taxon>
        <taxon>Onchocerca</taxon>
    </lineage>
</organism>
<evidence type="ECO:0000313" key="2">
    <source>
        <dbReference type="Proteomes" id="UP000242913"/>
    </source>
</evidence>
<protein>
    <submittedName>
        <fullName evidence="1">Uncharacterized protein</fullName>
    </submittedName>
</protein>
<sequence length="129" mass="14660">MNQKMNEEMQVHCTTLTGSAVINYEIAILQISEKLIRKSFCAMIPLSGSLGEMNEMNESIWTHMWNMSHARQLKQIEVENTFSTKALLLADKHAIIKACSSYLDLGKMEIRKSQVCHAARAIKQLVYSL</sequence>
<accession>A0A238C3V0</accession>